<dbReference type="KEGG" id="tbg:TbgDal_VIII5280"/>
<reference evidence="3" key="1">
    <citation type="journal article" date="2010" name="PLoS Negl. Trop. Dis.">
        <title>The genome sequence of Trypanosoma brucei gambiense, causative agent of chronic human african trypanosomiasis.</title>
        <authorList>
            <person name="Jackson A.P."/>
            <person name="Sanders M."/>
            <person name="Berry A."/>
            <person name="McQuillan J."/>
            <person name="Aslett M.A."/>
            <person name="Quail M.A."/>
            <person name="Chukualim B."/>
            <person name="Capewell P."/>
            <person name="MacLeod A."/>
            <person name="Melville S.E."/>
            <person name="Gibson W."/>
            <person name="Barry J.D."/>
            <person name="Berriman M."/>
            <person name="Hertz-Fowler C."/>
        </authorList>
    </citation>
    <scope>NUCLEOTIDE SEQUENCE [LARGE SCALE GENOMIC DNA]</scope>
    <source>
        <strain evidence="3">MHOM/CI/86/DAL972</strain>
    </source>
</reference>
<protein>
    <submittedName>
        <fullName evidence="2">Uncharacterized protein</fullName>
    </submittedName>
</protein>
<dbReference type="RefSeq" id="XP_011775864.1">
    <property type="nucleotide sequence ID" value="XM_011777562.1"/>
</dbReference>
<dbReference type="Proteomes" id="UP000002316">
    <property type="component" value="Chromosome 8"/>
</dbReference>
<accession>C9ZVZ9</accession>
<dbReference type="AlphaFoldDB" id="C9ZVZ9"/>
<sequence>MARTPQPSIRAYTGSGNRLWAEGSKAATPHSQSRTFHQMWPTPPSFPFRSHSLTDATLPAFLVLFLHSTLFFSSHLGKFADRKGKAMTHQKEKKGRYRSYV</sequence>
<evidence type="ECO:0000313" key="2">
    <source>
        <dbReference type="EMBL" id="CBH13587.1"/>
    </source>
</evidence>
<evidence type="ECO:0000313" key="3">
    <source>
        <dbReference type="Proteomes" id="UP000002316"/>
    </source>
</evidence>
<feature type="compositionally biased region" description="Basic residues" evidence="1">
    <location>
        <begin position="85"/>
        <end position="101"/>
    </location>
</feature>
<proteinExistence type="predicted"/>
<gene>
    <name evidence="2" type="ORF">TbgDal_VIII5280</name>
</gene>
<dbReference type="GeneID" id="23863740"/>
<dbReference type="EMBL" id="FN554971">
    <property type="protein sequence ID" value="CBH13587.1"/>
    <property type="molecule type" value="Genomic_DNA"/>
</dbReference>
<name>C9ZVZ9_TRYB9</name>
<feature type="region of interest" description="Disordered" evidence="1">
    <location>
        <begin position="82"/>
        <end position="101"/>
    </location>
</feature>
<organism evidence="2 3">
    <name type="scientific">Trypanosoma brucei gambiense (strain MHOM/CI/86/DAL972)</name>
    <dbReference type="NCBI Taxonomy" id="679716"/>
    <lineage>
        <taxon>Eukaryota</taxon>
        <taxon>Discoba</taxon>
        <taxon>Euglenozoa</taxon>
        <taxon>Kinetoplastea</taxon>
        <taxon>Metakinetoplastina</taxon>
        <taxon>Trypanosomatida</taxon>
        <taxon>Trypanosomatidae</taxon>
        <taxon>Trypanosoma</taxon>
    </lineage>
</organism>
<evidence type="ECO:0000256" key="1">
    <source>
        <dbReference type="SAM" id="MobiDB-lite"/>
    </source>
</evidence>